<dbReference type="AlphaFoldDB" id="A0A6J1AHM1"/>
<keyword evidence="3" id="KW-0238">DNA-binding</keyword>
<evidence type="ECO:0000313" key="8">
    <source>
        <dbReference type="RefSeq" id="XP_021286330.1"/>
    </source>
</evidence>
<keyword evidence="2" id="KW-0805">Transcription regulation</keyword>
<gene>
    <name evidence="8" type="primary">LOC110418040</name>
</gene>
<name>A0A6J1AHM1_9ROSI</name>
<evidence type="ECO:0000313" key="7">
    <source>
        <dbReference type="Proteomes" id="UP000504621"/>
    </source>
</evidence>
<dbReference type="CDD" id="cd10017">
    <property type="entry name" value="B3_DNA"/>
    <property type="match status" value="1"/>
</dbReference>
<dbReference type="GO" id="GO:0003700">
    <property type="term" value="F:DNA-binding transcription factor activity"/>
    <property type="evidence" value="ECO:0007669"/>
    <property type="project" value="InterPro"/>
</dbReference>
<evidence type="ECO:0000259" key="6">
    <source>
        <dbReference type="PROSITE" id="PS50863"/>
    </source>
</evidence>
<evidence type="ECO:0000256" key="4">
    <source>
        <dbReference type="ARBA" id="ARBA00023163"/>
    </source>
</evidence>
<evidence type="ECO:0000256" key="3">
    <source>
        <dbReference type="ARBA" id="ARBA00023125"/>
    </source>
</evidence>
<comment type="subcellular location">
    <subcellularLocation>
        <location evidence="1">Nucleus</location>
    </subcellularLocation>
</comment>
<dbReference type="InterPro" id="IPR044800">
    <property type="entry name" value="LEC2-like"/>
</dbReference>
<sequence length="149" mass="17109">MKLFSKLLSQTDIRKRLSIPMKSFQSFPRFKAAHARNLQVKDESGGLWQFRLCIRKKNYLKPVFSTGWGKFVQSKNLQVGDKVKLYKEADQASGAQFKIKAKRAVKIFGVVFGLQDIDADAINRKYRSVIHFDESGQKFHLSAFGSYAR</sequence>
<reference evidence="8" key="1">
    <citation type="submission" date="2025-08" db="UniProtKB">
        <authorList>
            <consortium name="RefSeq"/>
        </authorList>
    </citation>
    <scope>IDENTIFICATION</scope>
    <source>
        <tissue evidence="8">Leaf</tissue>
    </source>
</reference>
<dbReference type="Gene3D" id="2.40.330.10">
    <property type="entry name" value="DNA-binding pseudobarrel domain"/>
    <property type="match status" value="1"/>
</dbReference>
<keyword evidence="7" id="KW-1185">Reference proteome</keyword>
<dbReference type="GO" id="GO:0003677">
    <property type="term" value="F:DNA binding"/>
    <property type="evidence" value="ECO:0007669"/>
    <property type="project" value="UniProtKB-KW"/>
</dbReference>
<dbReference type="PANTHER" id="PTHR31140:SF145">
    <property type="entry name" value="TF-B3 DOMAIN-CONTAINING PROTEIN"/>
    <property type="match status" value="1"/>
</dbReference>
<dbReference type="GO" id="GO:0005634">
    <property type="term" value="C:nucleus"/>
    <property type="evidence" value="ECO:0007669"/>
    <property type="project" value="UniProtKB-SubCell"/>
</dbReference>
<protein>
    <submittedName>
        <fullName evidence="8">Uncharacterized protein LOC110418040</fullName>
    </submittedName>
</protein>
<dbReference type="InterPro" id="IPR003340">
    <property type="entry name" value="B3_DNA-bd"/>
</dbReference>
<keyword evidence="4" id="KW-0804">Transcription</keyword>
<dbReference type="SUPFAM" id="SSF101936">
    <property type="entry name" value="DNA-binding pseudobarrel domain"/>
    <property type="match status" value="1"/>
</dbReference>
<dbReference type="GeneID" id="110418040"/>
<dbReference type="PANTHER" id="PTHR31140">
    <property type="entry name" value="B3 DOMAIN-CONTAINING TRANSCRIPTION FACTOR ABI3"/>
    <property type="match status" value="1"/>
</dbReference>
<evidence type="ECO:0000256" key="5">
    <source>
        <dbReference type="ARBA" id="ARBA00023242"/>
    </source>
</evidence>
<dbReference type="OrthoDB" id="954231at2759"/>
<keyword evidence="5" id="KW-0539">Nucleus</keyword>
<evidence type="ECO:0000256" key="1">
    <source>
        <dbReference type="ARBA" id="ARBA00004123"/>
    </source>
</evidence>
<dbReference type="RefSeq" id="XP_021286330.1">
    <property type="nucleotide sequence ID" value="XM_021430655.1"/>
</dbReference>
<feature type="domain" description="TF-B3" evidence="6">
    <location>
        <begin position="2"/>
        <end position="103"/>
    </location>
</feature>
<accession>A0A6J1AHM1</accession>
<dbReference type="SMART" id="SM01019">
    <property type="entry name" value="B3"/>
    <property type="match status" value="1"/>
</dbReference>
<proteinExistence type="predicted"/>
<evidence type="ECO:0000256" key="2">
    <source>
        <dbReference type="ARBA" id="ARBA00023015"/>
    </source>
</evidence>
<dbReference type="PROSITE" id="PS50863">
    <property type="entry name" value="B3"/>
    <property type="match status" value="1"/>
</dbReference>
<dbReference type="Pfam" id="PF02362">
    <property type="entry name" value="B3"/>
    <property type="match status" value="1"/>
</dbReference>
<dbReference type="InterPro" id="IPR015300">
    <property type="entry name" value="DNA-bd_pseudobarrel_sf"/>
</dbReference>
<organism evidence="7 8">
    <name type="scientific">Herrania umbratica</name>
    <dbReference type="NCBI Taxonomy" id="108875"/>
    <lineage>
        <taxon>Eukaryota</taxon>
        <taxon>Viridiplantae</taxon>
        <taxon>Streptophyta</taxon>
        <taxon>Embryophyta</taxon>
        <taxon>Tracheophyta</taxon>
        <taxon>Spermatophyta</taxon>
        <taxon>Magnoliopsida</taxon>
        <taxon>eudicotyledons</taxon>
        <taxon>Gunneridae</taxon>
        <taxon>Pentapetalae</taxon>
        <taxon>rosids</taxon>
        <taxon>malvids</taxon>
        <taxon>Malvales</taxon>
        <taxon>Malvaceae</taxon>
        <taxon>Byttnerioideae</taxon>
        <taxon>Herrania</taxon>
    </lineage>
</organism>
<dbReference type="Proteomes" id="UP000504621">
    <property type="component" value="Unplaced"/>
</dbReference>